<dbReference type="InterPro" id="IPR013409">
    <property type="entry name" value="CRISPR-assoc_prot_Crn3/Csx3"/>
</dbReference>
<reference evidence="1 2" key="1">
    <citation type="journal article" date="2016" name="Nat. Commun.">
        <title>Thousands of microbial genomes shed light on interconnected biogeochemical processes in an aquifer system.</title>
        <authorList>
            <person name="Anantharaman K."/>
            <person name="Brown C.T."/>
            <person name="Hug L.A."/>
            <person name="Sharon I."/>
            <person name="Castelle C.J."/>
            <person name="Probst A.J."/>
            <person name="Thomas B.C."/>
            <person name="Singh A."/>
            <person name="Wilkins M.J."/>
            <person name="Karaoz U."/>
            <person name="Brodie E.L."/>
            <person name="Williams K.H."/>
            <person name="Hubbard S.S."/>
            <person name="Banfield J.F."/>
        </authorList>
    </citation>
    <scope>NUCLEOTIDE SEQUENCE [LARGE SCALE GENOMIC DNA]</scope>
</reference>
<sequence length="102" mass="10770">MNSYKVTLGQEEDGSSLLKLAFGEPASNGEIVVDAVTAIHALDLKGGRLIRINGPASLPVAVAISHEVGHKYGVVAVWDPKIGKYVVAISHDPDLRIGDLID</sequence>
<proteinExistence type="predicted"/>
<dbReference type="Proteomes" id="UP000178085">
    <property type="component" value="Unassembled WGS sequence"/>
</dbReference>
<dbReference type="AlphaFoldDB" id="A0A1F4NQR4"/>
<evidence type="ECO:0000313" key="2">
    <source>
        <dbReference type="Proteomes" id="UP000178085"/>
    </source>
</evidence>
<accession>A0A1F4NQR4</accession>
<organism evidence="1 2">
    <name type="scientific">candidate division Kazan bacterium RIFCSPLOWO2_01_FULL_45_19</name>
    <dbReference type="NCBI Taxonomy" id="1798538"/>
    <lineage>
        <taxon>Bacteria</taxon>
        <taxon>Bacteria division Kazan-3B-28</taxon>
    </lineage>
</organism>
<protein>
    <submittedName>
        <fullName evidence="1">CRISPR-associated protein Csx3</fullName>
    </submittedName>
</protein>
<dbReference type="EMBL" id="METD01000001">
    <property type="protein sequence ID" value="OGB73815.1"/>
    <property type="molecule type" value="Genomic_DNA"/>
</dbReference>
<evidence type="ECO:0000313" key="1">
    <source>
        <dbReference type="EMBL" id="OGB73815.1"/>
    </source>
</evidence>
<comment type="caution">
    <text evidence="1">The sequence shown here is derived from an EMBL/GenBank/DDBJ whole genome shotgun (WGS) entry which is preliminary data.</text>
</comment>
<name>A0A1F4NQR4_UNCK3</name>
<gene>
    <name evidence="1" type="ORF">A3K51_03275</name>
</gene>
<dbReference type="Pfam" id="PF09620">
    <property type="entry name" value="Cas_csx3"/>
    <property type="match status" value="1"/>
</dbReference>